<proteinExistence type="predicted"/>
<dbReference type="AlphaFoldDB" id="X1N0P6"/>
<feature type="non-terminal residue" evidence="1">
    <location>
        <position position="181"/>
    </location>
</feature>
<name>X1N0P6_9ZZZZ</name>
<reference evidence="1" key="1">
    <citation type="journal article" date="2014" name="Front. Microbiol.">
        <title>High frequency of phylogenetically diverse reductive dehalogenase-homologous genes in deep subseafloor sedimentary metagenomes.</title>
        <authorList>
            <person name="Kawai M."/>
            <person name="Futagami T."/>
            <person name="Toyoda A."/>
            <person name="Takaki Y."/>
            <person name="Nishi S."/>
            <person name="Hori S."/>
            <person name="Arai W."/>
            <person name="Tsubouchi T."/>
            <person name="Morono Y."/>
            <person name="Uchiyama I."/>
            <person name="Ito T."/>
            <person name="Fujiyama A."/>
            <person name="Inagaki F."/>
            <person name="Takami H."/>
        </authorList>
    </citation>
    <scope>NUCLEOTIDE SEQUENCE</scope>
    <source>
        <strain evidence="1">Expedition CK06-06</strain>
    </source>
</reference>
<protein>
    <submittedName>
        <fullName evidence="1">Uncharacterized protein</fullName>
    </submittedName>
</protein>
<comment type="caution">
    <text evidence="1">The sequence shown here is derived from an EMBL/GenBank/DDBJ whole genome shotgun (WGS) entry which is preliminary data.</text>
</comment>
<evidence type="ECO:0000313" key="1">
    <source>
        <dbReference type="EMBL" id="GAI37582.1"/>
    </source>
</evidence>
<accession>X1N0P6</accession>
<dbReference type="EMBL" id="BARV01023511">
    <property type="protein sequence ID" value="GAI37582.1"/>
    <property type="molecule type" value="Genomic_DNA"/>
</dbReference>
<organism evidence="1">
    <name type="scientific">marine sediment metagenome</name>
    <dbReference type="NCBI Taxonomy" id="412755"/>
    <lineage>
        <taxon>unclassified sequences</taxon>
        <taxon>metagenomes</taxon>
        <taxon>ecological metagenomes</taxon>
    </lineage>
</organism>
<sequence length="181" mass="19265">MLEEVAEGLLSRFTEVSIDSGGAKATITIVDYSELALDTVTVTIGGTPHVLTEGTDWHRGTSNLLAAYSLAAAIDALDEVSASYSILGVVTISAPQNITSLAVSDAVNMTLVDSSLTTIYDPIKNWEVDKWEDAIIEVEVDGVHYYRTVTSNTATTLTIGTLPVGHPVTPGAHYNIRVSVR</sequence>
<gene>
    <name evidence="1" type="ORF">S06H3_38559</name>
</gene>